<dbReference type="OMA" id="ENSCAPR"/>
<dbReference type="GO" id="GO:0030514">
    <property type="term" value="P:negative regulation of BMP signaling pathway"/>
    <property type="evidence" value="ECO:0007669"/>
    <property type="project" value="InterPro"/>
</dbReference>
<name>A0A087T2B0_STEMI</name>
<dbReference type="PANTHER" id="PTHR10494">
    <property type="entry name" value="BONE MORPHOGENETIC PROTEIN INHIBITOR, NOGGIN"/>
    <property type="match status" value="1"/>
</dbReference>
<dbReference type="InterPro" id="IPR029034">
    <property type="entry name" value="Cystine-knot_cytokine"/>
</dbReference>
<dbReference type="AlphaFoldDB" id="A0A087T2B0"/>
<keyword evidence="7" id="KW-1185">Reference proteome</keyword>
<evidence type="ECO:0000256" key="5">
    <source>
        <dbReference type="ARBA" id="ARBA00022729"/>
    </source>
</evidence>
<dbReference type="GO" id="GO:0009953">
    <property type="term" value="P:dorsal/ventral pattern formation"/>
    <property type="evidence" value="ECO:0007669"/>
    <property type="project" value="TreeGrafter"/>
</dbReference>
<evidence type="ECO:0000256" key="1">
    <source>
        <dbReference type="ARBA" id="ARBA00004613"/>
    </source>
</evidence>
<dbReference type="EMBL" id="KK113066">
    <property type="protein sequence ID" value="KFM59249.1"/>
    <property type="molecule type" value="Genomic_DNA"/>
</dbReference>
<evidence type="ECO:0000256" key="2">
    <source>
        <dbReference type="ARBA" id="ARBA00007480"/>
    </source>
</evidence>
<keyword evidence="3" id="KW-0217">Developmental protein</keyword>
<dbReference type="GO" id="GO:0005615">
    <property type="term" value="C:extracellular space"/>
    <property type="evidence" value="ECO:0007669"/>
    <property type="project" value="TreeGrafter"/>
</dbReference>
<evidence type="ECO:0000256" key="3">
    <source>
        <dbReference type="ARBA" id="ARBA00022473"/>
    </source>
</evidence>
<dbReference type="PANTHER" id="PTHR10494:SF6">
    <property type="entry name" value="NOGGIN"/>
    <property type="match status" value="1"/>
</dbReference>
<feature type="non-terminal residue" evidence="6">
    <location>
        <position position="104"/>
    </location>
</feature>
<proteinExistence type="inferred from homology"/>
<dbReference type="Pfam" id="PF05806">
    <property type="entry name" value="Noggin"/>
    <property type="match status" value="1"/>
</dbReference>
<dbReference type="OrthoDB" id="5950649at2759"/>
<comment type="subcellular location">
    <subcellularLocation>
        <location evidence="1">Secreted</location>
    </subcellularLocation>
</comment>
<dbReference type="STRING" id="407821.A0A087T2B0"/>
<comment type="similarity">
    <text evidence="2">Belongs to the noggin family.</text>
</comment>
<dbReference type="GO" id="GO:0045596">
    <property type="term" value="P:negative regulation of cell differentiation"/>
    <property type="evidence" value="ECO:0007669"/>
    <property type="project" value="InterPro"/>
</dbReference>
<keyword evidence="4" id="KW-0964">Secreted</keyword>
<sequence length="104" mass="12558">MTSVNFSMSFLPSRFRDLLWLHSHCPLLQKWKDLGPRFWPRWFLENSCAPRPTCSFPRGMVCKPHKSEDKVLLRWHCQNWDEKKNCEWLKVQYPLVTECRCGCQ</sequence>
<organism evidence="6 7">
    <name type="scientific">Stegodyphus mimosarum</name>
    <name type="common">African social velvet spider</name>
    <dbReference type="NCBI Taxonomy" id="407821"/>
    <lineage>
        <taxon>Eukaryota</taxon>
        <taxon>Metazoa</taxon>
        <taxon>Ecdysozoa</taxon>
        <taxon>Arthropoda</taxon>
        <taxon>Chelicerata</taxon>
        <taxon>Arachnida</taxon>
        <taxon>Araneae</taxon>
        <taxon>Araneomorphae</taxon>
        <taxon>Entelegynae</taxon>
        <taxon>Eresoidea</taxon>
        <taxon>Eresidae</taxon>
        <taxon>Stegodyphus</taxon>
    </lineage>
</organism>
<dbReference type="Proteomes" id="UP000054359">
    <property type="component" value="Unassembled WGS sequence"/>
</dbReference>
<dbReference type="Gene3D" id="2.10.90.10">
    <property type="entry name" value="Cystine-knot cytokines"/>
    <property type="match status" value="1"/>
</dbReference>
<protein>
    <submittedName>
        <fullName evidence="6">Noggin-2</fullName>
    </submittedName>
</protein>
<dbReference type="InterPro" id="IPR008717">
    <property type="entry name" value="Noggin"/>
</dbReference>
<keyword evidence="5" id="KW-0732">Signal</keyword>
<evidence type="ECO:0000313" key="6">
    <source>
        <dbReference type="EMBL" id="KFM59249.1"/>
    </source>
</evidence>
<evidence type="ECO:0000313" key="7">
    <source>
        <dbReference type="Proteomes" id="UP000054359"/>
    </source>
</evidence>
<gene>
    <name evidence="6" type="ORF">X975_04745</name>
</gene>
<accession>A0A087T2B0</accession>
<dbReference type="SUPFAM" id="SSF57501">
    <property type="entry name" value="Cystine-knot cytokines"/>
    <property type="match status" value="1"/>
</dbReference>
<evidence type="ECO:0000256" key="4">
    <source>
        <dbReference type="ARBA" id="ARBA00022525"/>
    </source>
</evidence>
<reference evidence="6 7" key="1">
    <citation type="submission" date="2013-11" db="EMBL/GenBank/DDBJ databases">
        <title>Genome sequencing of Stegodyphus mimosarum.</title>
        <authorList>
            <person name="Bechsgaard J."/>
        </authorList>
    </citation>
    <scope>NUCLEOTIDE SEQUENCE [LARGE SCALE GENOMIC DNA]</scope>
</reference>